<keyword evidence="6" id="KW-0648">Protein biosynthesis</keyword>
<evidence type="ECO:0000256" key="3">
    <source>
        <dbReference type="ARBA" id="ARBA00022598"/>
    </source>
</evidence>
<keyword evidence="5" id="KW-0067">ATP-binding</keyword>
<gene>
    <name evidence="10" type="ORF">S03H2_49935</name>
</gene>
<proteinExistence type="inferred from homology"/>
<evidence type="ECO:0000256" key="4">
    <source>
        <dbReference type="ARBA" id="ARBA00022741"/>
    </source>
</evidence>
<dbReference type="Gene3D" id="3.90.740.10">
    <property type="entry name" value="Valyl/Leucyl/Isoleucyl-tRNA synthetase, editing domain"/>
    <property type="match status" value="1"/>
</dbReference>
<dbReference type="InterPro" id="IPR025709">
    <property type="entry name" value="Leu_tRNA-synth_edit"/>
</dbReference>
<dbReference type="AlphaFoldDB" id="X1HZ49"/>
<dbReference type="InterPro" id="IPR009008">
    <property type="entry name" value="Val/Leu/Ile-tRNA-synth_edit"/>
</dbReference>
<dbReference type="GO" id="GO:0005829">
    <property type="term" value="C:cytosol"/>
    <property type="evidence" value="ECO:0007669"/>
    <property type="project" value="TreeGrafter"/>
</dbReference>
<dbReference type="PANTHER" id="PTHR43740">
    <property type="entry name" value="LEUCYL-TRNA SYNTHETASE"/>
    <property type="match status" value="1"/>
</dbReference>
<evidence type="ECO:0000256" key="7">
    <source>
        <dbReference type="ARBA" id="ARBA00023146"/>
    </source>
</evidence>
<evidence type="ECO:0000256" key="5">
    <source>
        <dbReference type="ARBA" id="ARBA00022840"/>
    </source>
</evidence>
<dbReference type="SUPFAM" id="SSF52374">
    <property type="entry name" value="Nucleotidylyl transferase"/>
    <property type="match status" value="1"/>
</dbReference>
<feature type="domain" description="Aminoacyl-tRNA synthetase class Ia" evidence="8">
    <location>
        <begin position="181"/>
        <end position="210"/>
    </location>
</feature>
<feature type="non-terminal residue" evidence="10">
    <location>
        <position position="1"/>
    </location>
</feature>
<dbReference type="GO" id="GO:0005524">
    <property type="term" value="F:ATP binding"/>
    <property type="evidence" value="ECO:0007669"/>
    <property type="project" value="UniProtKB-KW"/>
</dbReference>
<dbReference type="GO" id="GO:0006429">
    <property type="term" value="P:leucyl-tRNA aminoacylation"/>
    <property type="evidence" value="ECO:0007669"/>
    <property type="project" value="InterPro"/>
</dbReference>
<protein>
    <recommendedName>
        <fullName evidence="2">leucine--tRNA ligase</fullName>
        <ecNumber evidence="2">6.1.1.4</ecNumber>
    </recommendedName>
</protein>
<evidence type="ECO:0000259" key="8">
    <source>
        <dbReference type="Pfam" id="PF00133"/>
    </source>
</evidence>
<dbReference type="Pfam" id="PF00133">
    <property type="entry name" value="tRNA-synt_1"/>
    <property type="match status" value="1"/>
</dbReference>
<evidence type="ECO:0000256" key="2">
    <source>
        <dbReference type="ARBA" id="ARBA00013164"/>
    </source>
</evidence>
<reference evidence="10" key="1">
    <citation type="journal article" date="2014" name="Front. Microbiol.">
        <title>High frequency of phylogenetically diverse reductive dehalogenase-homologous genes in deep subseafloor sedimentary metagenomes.</title>
        <authorList>
            <person name="Kawai M."/>
            <person name="Futagami T."/>
            <person name="Toyoda A."/>
            <person name="Takaki Y."/>
            <person name="Nishi S."/>
            <person name="Hori S."/>
            <person name="Arai W."/>
            <person name="Tsubouchi T."/>
            <person name="Morono Y."/>
            <person name="Uchiyama I."/>
            <person name="Ito T."/>
            <person name="Fujiyama A."/>
            <person name="Inagaki F."/>
            <person name="Takami H."/>
        </authorList>
    </citation>
    <scope>NUCLEOTIDE SEQUENCE</scope>
    <source>
        <strain evidence="10">Expedition CK06-06</strain>
    </source>
</reference>
<organism evidence="10">
    <name type="scientific">marine sediment metagenome</name>
    <dbReference type="NCBI Taxonomy" id="412755"/>
    <lineage>
        <taxon>unclassified sequences</taxon>
        <taxon>metagenomes</taxon>
        <taxon>ecological metagenomes</taxon>
    </lineage>
</organism>
<dbReference type="InterPro" id="IPR002300">
    <property type="entry name" value="aa-tRNA-synth_Ia"/>
</dbReference>
<feature type="non-terminal residue" evidence="10">
    <location>
        <position position="262"/>
    </location>
</feature>
<dbReference type="GO" id="GO:0002161">
    <property type="term" value="F:aminoacyl-tRNA deacylase activity"/>
    <property type="evidence" value="ECO:0007669"/>
    <property type="project" value="InterPro"/>
</dbReference>
<keyword evidence="4" id="KW-0547">Nucleotide-binding</keyword>
<keyword evidence="3" id="KW-0436">Ligase</keyword>
<comment type="caution">
    <text evidence="10">The sequence shown here is derived from an EMBL/GenBank/DDBJ whole genome shotgun (WGS) entry which is preliminary data.</text>
</comment>
<dbReference type="EMBL" id="BARU01031583">
    <property type="protein sequence ID" value="GAH62350.1"/>
    <property type="molecule type" value="Genomic_DNA"/>
</dbReference>
<name>X1HZ49_9ZZZZ</name>
<evidence type="ECO:0000259" key="9">
    <source>
        <dbReference type="Pfam" id="PF13603"/>
    </source>
</evidence>
<evidence type="ECO:0000256" key="1">
    <source>
        <dbReference type="ARBA" id="ARBA00005594"/>
    </source>
</evidence>
<dbReference type="EC" id="6.1.1.4" evidence="2"/>
<feature type="domain" description="Leucyl-tRNA synthetase editing" evidence="9">
    <location>
        <begin position="3"/>
        <end position="167"/>
    </location>
</feature>
<dbReference type="SUPFAM" id="SSF50677">
    <property type="entry name" value="ValRS/IleRS/LeuRS editing domain"/>
    <property type="match status" value="1"/>
</dbReference>
<dbReference type="GO" id="GO:0004823">
    <property type="term" value="F:leucine-tRNA ligase activity"/>
    <property type="evidence" value="ECO:0007669"/>
    <property type="project" value="UniProtKB-EC"/>
</dbReference>
<evidence type="ECO:0000313" key="10">
    <source>
        <dbReference type="EMBL" id="GAH62350.1"/>
    </source>
</evidence>
<dbReference type="PANTHER" id="PTHR43740:SF2">
    <property type="entry name" value="LEUCINE--TRNA LIGASE, MITOCHONDRIAL"/>
    <property type="match status" value="1"/>
</dbReference>
<comment type="similarity">
    <text evidence="1">Belongs to the class-I aminoacyl-tRNA synthetase family.</text>
</comment>
<keyword evidence="7" id="KW-0030">Aminoacyl-tRNA synthetase</keyword>
<dbReference type="Pfam" id="PF13603">
    <property type="entry name" value="tRNA-synt_1_2"/>
    <property type="match status" value="1"/>
</dbReference>
<accession>X1HZ49</accession>
<dbReference type="InterPro" id="IPR002302">
    <property type="entry name" value="Leu-tRNA-ligase"/>
</dbReference>
<evidence type="ECO:0000256" key="6">
    <source>
        <dbReference type="ARBA" id="ARBA00022917"/>
    </source>
</evidence>
<sequence length="262" mass="29794">VNEREIRVFTTRPDTTFGVTFMVLAPEHPLVAKLTLPEKKAEVENYIAWSRQRTEIERLATEKEKDGVFIGSYVINRLNEERVPIWIADYALLSYGTGAVMGVPAHDERDFAFAKKYDLPIRVVIAPSDWQGGELDEAYTEPGTIVNSAQFNGLPSQQGIEAISDFLEKQGWGKRTVTYKLRDWLISRQRYWGAPIPMIYCPDCGTVPVPEQDLPVLLPEDAEFKPTGESPLKYHEQFVNTTCPRCRAPAKRETDTMDTFMC</sequence>